<proteinExistence type="predicted"/>
<reference evidence="3" key="2">
    <citation type="submission" date="2021-09" db="EMBL/GenBank/DDBJ databases">
        <authorList>
            <person name="Gilroy R."/>
        </authorList>
    </citation>
    <scope>NUCLEOTIDE SEQUENCE</scope>
    <source>
        <strain evidence="3">CHK121-7720</strain>
    </source>
</reference>
<sequence length="431" mass="47940">MKHVFLCFVLLFLGSTTAVRGETLSELQQRAESGDSDAQYDLAMRYWEGKKGAPKDDSKAFYWAKKAAEQGNAYAQSWVGYFYENAYGTARDFGEAAYWYRRSADQGNRFSQNNLGECYYYGRGVERSYEKAVLWYKKAADQEFPSACYNLGWCYENGEGVASNRSLAISYYRKAAASGNEDARQRLSKLGLSADGSSTTSASTASTSSSSSGSHVDPSTLANAQSGIDVSQYVLGQQYFDDGNYEQAVYWWRQAAKQGYGKASLKLGDCYHDGVGVDRNVTTAAHWYTEAAEQGEREACFKLGTCYETGVGVIKDYQIAVKYYDKGGYLTASALCSRKWLQQYRSGFDYAAATAGELRSRANNGDALAQCHLGLLLYADEKTTEAKEWFKKCAANTRANNLSKTIAKKYVDQIEEADEEAAEMFELFFGF</sequence>
<keyword evidence="2" id="KW-0732">Signal</keyword>
<feature type="chain" id="PRO_5037571520" evidence="2">
    <location>
        <begin position="21"/>
        <end position="431"/>
    </location>
</feature>
<evidence type="ECO:0000256" key="2">
    <source>
        <dbReference type="SAM" id="SignalP"/>
    </source>
</evidence>
<dbReference type="RefSeq" id="WP_273305572.1">
    <property type="nucleotide sequence ID" value="NZ_DYUD01000012.1"/>
</dbReference>
<dbReference type="PANTHER" id="PTHR45011:SF1">
    <property type="entry name" value="DAP3-BINDING CELL DEATH ENHANCER 1"/>
    <property type="match status" value="1"/>
</dbReference>
<reference evidence="3" key="1">
    <citation type="journal article" date="2021" name="PeerJ">
        <title>Extensive microbial diversity within the chicken gut microbiome revealed by metagenomics and culture.</title>
        <authorList>
            <person name="Gilroy R."/>
            <person name="Ravi A."/>
            <person name="Getino M."/>
            <person name="Pursley I."/>
            <person name="Horton D.L."/>
            <person name="Alikhan N.F."/>
            <person name="Baker D."/>
            <person name="Gharbi K."/>
            <person name="Hall N."/>
            <person name="Watson M."/>
            <person name="Adriaenssens E.M."/>
            <person name="Foster-Nyarko E."/>
            <person name="Jarju S."/>
            <person name="Secka A."/>
            <person name="Antonio M."/>
            <person name="Oren A."/>
            <person name="Chaudhuri R.R."/>
            <person name="La Ragione R."/>
            <person name="Hildebrand F."/>
            <person name="Pallen M.J."/>
        </authorList>
    </citation>
    <scope>NUCLEOTIDE SEQUENCE</scope>
    <source>
        <strain evidence="3">CHK121-7720</strain>
    </source>
</reference>
<feature type="region of interest" description="Disordered" evidence="1">
    <location>
        <begin position="193"/>
        <end position="218"/>
    </location>
</feature>
<accession>A0A921MPR9</accession>
<dbReference type="SUPFAM" id="SSF81901">
    <property type="entry name" value="HCP-like"/>
    <property type="match status" value="2"/>
</dbReference>
<dbReference type="InterPro" id="IPR052748">
    <property type="entry name" value="ISR_Activator"/>
</dbReference>
<organism evidence="3 4">
    <name type="scientific">Barnesiella viscericola</name>
    <dbReference type="NCBI Taxonomy" id="397865"/>
    <lineage>
        <taxon>Bacteria</taxon>
        <taxon>Pseudomonadati</taxon>
        <taxon>Bacteroidota</taxon>
        <taxon>Bacteroidia</taxon>
        <taxon>Bacteroidales</taxon>
        <taxon>Barnesiellaceae</taxon>
        <taxon>Barnesiella</taxon>
    </lineage>
</organism>
<feature type="signal peptide" evidence="2">
    <location>
        <begin position="1"/>
        <end position="20"/>
    </location>
</feature>
<dbReference type="SMART" id="SM00671">
    <property type="entry name" value="SEL1"/>
    <property type="match status" value="8"/>
</dbReference>
<dbReference type="InterPro" id="IPR011990">
    <property type="entry name" value="TPR-like_helical_dom_sf"/>
</dbReference>
<comment type="caution">
    <text evidence="3">The sequence shown here is derived from an EMBL/GenBank/DDBJ whole genome shotgun (WGS) entry which is preliminary data.</text>
</comment>
<protein>
    <submittedName>
        <fullName evidence="3">Sel1 repeat family protein</fullName>
    </submittedName>
</protein>
<evidence type="ECO:0000313" key="4">
    <source>
        <dbReference type="Proteomes" id="UP000757103"/>
    </source>
</evidence>
<dbReference type="AlphaFoldDB" id="A0A921MPR9"/>
<dbReference type="PANTHER" id="PTHR45011">
    <property type="entry name" value="DAP3-BINDING CELL DEATH ENHANCER 1"/>
    <property type="match status" value="1"/>
</dbReference>
<evidence type="ECO:0000313" key="3">
    <source>
        <dbReference type="EMBL" id="HJG88533.1"/>
    </source>
</evidence>
<dbReference type="Pfam" id="PF08238">
    <property type="entry name" value="Sel1"/>
    <property type="match status" value="7"/>
</dbReference>
<dbReference type="EMBL" id="DYUD01000012">
    <property type="protein sequence ID" value="HJG88533.1"/>
    <property type="molecule type" value="Genomic_DNA"/>
</dbReference>
<dbReference type="Proteomes" id="UP000757103">
    <property type="component" value="Unassembled WGS sequence"/>
</dbReference>
<gene>
    <name evidence="3" type="ORF">K8U91_03515</name>
</gene>
<dbReference type="Gene3D" id="1.25.40.10">
    <property type="entry name" value="Tetratricopeptide repeat domain"/>
    <property type="match status" value="2"/>
</dbReference>
<dbReference type="InterPro" id="IPR006597">
    <property type="entry name" value="Sel1-like"/>
</dbReference>
<evidence type="ECO:0000256" key="1">
    <source>
        <dbReference type="SAM" id="MobiDB-lite"/>
    </source>
</evidence>
<name>A0A921MPR9_9BACT</name>
<feature type="compositionally biased region" description="Low complexity" evidence="1">
    <location>
        <begin position="196"/>
        <end position="214"/>
    </location>
</feature>